<gene>
    <name evidence="1" type="ORF">COCON_G00211470</name>
</gene>
<organism evidence="1 2">
    <name type="scientific">Conger conger</name>
    <name type="common">Conger eel</name>
    <name type="synonym">Muraena conger</name>
    <dbReference type="NCBI Taxonomy" id="82655"/>
    <lineage>
        <taxon>Eukaryota</taxon>
        <taxon>Metazoa</taxon>
        <taxon>Chordata</taxon>
        <taxon>Craniata</taxon>
        <taxon>Vertebrata</taxon>
        <taxon>Euteleostomi</taxon>
        <taxon>Actinopterygii</taxon>
        <taxon>Neopterygii</taxon>
        <taxon>Teleostei</taxon>
        <taxon>Anguilliformes</taxon>
        <taxon>Congridae</taxon>
        <taxon>Conger</taxon>
    </lineage>
</organism>
<keyword evidence="2" id="KW-1185">Reference proteome</keyword>
<dbReference type="AlphaFoldDB" id="A0A9Q1D0D5"/>
<reference evidence="1" key="1">
    <citation type="journal article" date="2023" name="Science">
        <title>Genome structures resolve the early diversification of teleost fishes.</title>
        <authorList>
            <person name="Parey E."/>
            <person name="Louis A."/>
            <person name="Montfort J."/>
            <person name="Bouchez O."/>
            <person name="Roques C."/>
            <person name="Iampietro C."/>
            <person name="Lluch J."/>
            <person name="Castinel A."/>
            <person name="Donnadieu C."/>
            <person name="Desvignes T."/>
            <person name="Floi Bucao C."/>
            <person name="Jouanno E."/>
            <person name="Wen M."/>
            <person name="Mejri S."/>
            <person name="Dirks R."/>
            <person name="Jansen H."/>
            <person name="Henkel C."/>
            <person name="Chen W.J."/>
            <person name="Zahm M."/>
            <person name="Cabau C."/>
            <person name="Klopp C."/>
            <person name="Thompson A.W."/>
            <person name="Robinson-Rechavi M."/>
            <person name="Braasch I."/>
            <person name="Lecointre G."/>
            <person name="Bobe J."/>
            <person name="Postlethwait J.H."/>
            <person name="Berthelot C."/>
            <person name="Roest Crollius H."/>
            <person name="Guiguen Y."/>
        </authorList>
    </citation>
    <scope>NUCLEOTIDE SEQUENCE</scope>
    <source>
        <strain evidence="1">Concon-B</strain>
    </source>
</reference>
<dbReference type="OrthoDB" id="6146578at2759"/>
<accession>A0A9Q1D0D5</accession>
<protein>
    <submittedName>
        <fullName evidence="1">Uncharacterized protein</fullName>
    </submittedName>
</protein>
<name>A0A9Q1D0D5_CONCO</name>
<proteinExistence type="predicted"/>
<dbReference type="EMBL" id="JAFJMO010000016">
    <property type="protein sequence ID" value="KAJ8254535.1"/>
    <property type="molecule type" value="Genomic_DNA"/>
</dbReference>
<comment type="caution">
    <text evidence="1">The sequence shown here is derived from an EMBL/GenBank/DDBJ whole genome shotgun (WGS) entry which is preliminary data.</text>
</comment>
<evidence type="ECO:0000313" key="2">
    <source>
        <dbReference type="Proteomes" id="UP001152803"/>
    </source>
</evidence>
<evidence type="ECO:0000313" key="1">
    <source>
        <dbReference type="EMBL" id="KAJ8254535.1"/>
    </source>
</evidence>
<dbReference type="Proteomes" id="UP001152803">
    <property type="component" value="Unassembled WGS sequence"/>
</dbReference>
<sequence>MDHTREKLDQLAAGYISDTMSCIHTVQEFCDRHSKWLLQRETELKRMRDITDRAEKINLTTDHYKKSKNKPKAVWEIMWSKMTQVTESRAQELEKELECLLQDTLKGLEKLTLFLQAVEMLAVTSLSFFEEENPVCQLPEGVSANAVCSVITAARRACPLLIHFKRDDGKFFMPSLVNMDLLAFQLDKYLRVSQELCEKLQKRYF</sequence>